<dbReference type="Pfam" id="PF00724">
    <property type="entry name" value="Oxidored_FMN"/>
    <property type="match status" value="1"/>
</dbReference>
<keyword evidence="4" id="KW-0285">Flavoprotein</keyword>
<organism evidence="12 13">
    <name type="scientific">Magnetospirillum moscoviense</name>
    <dbReference type="NCBI Taxonomy" id="1437059"/>
    <lineage>
        <taxon>Bacteria</taxon>
        <taxon>Pseudomonadati</taxon>
        <taxon>Pseudomonadota</taxon>
        <taxon>Alphaproteobacteria</taxon>
        <taxon>Rhodospirillales</taxon>
        <taxon>Rhodospirillaceae</taxon>
        <taxon>Magnetospirillum</taxon>
    </lineage>
</organism>
<dbReference type="SUPFAM" id="SSF51971">
    <property type="entry name" value="Nucleotide-binding domain"/>
    <property type="match status" value="1"/>
</dbReference>
<dbReference type="InterPro" id="IPR036188">
    <property type="entry name" value="FAD/NAD-bd_sf"/>
</dbReference>
<dbReference type="InterPro" id="IPR013785">
    <property type="entry name" value="Aldolase_TIM"/>
</dbReference>
<evidence type="ECO:0000313" key="13">
    <source>
        <dbReference type="Proteomes" id="UP000078543"/>
    </source>
</evidence>
<evidence type="ECO:0000313" key="12">
    <source>
        <dbReference type="EMBL" id="OAN64476.1"/>
    </source>
</evidence>
<keyword evidence="13" id="KW-1185">Reference proteome</keyword>
<dbReference type="InterPro" id="IPR023753">
    <property type="entry name" value="FAD/NAD-binding_dom"/>
</dbReference>
<dbReference type="Gene3D" id="3.40.50.720">
    <property type="entry name" value="NAD(P)-binding Rossmann-like Domain"/>
    <property type="match status" value="1"/>
</dbReference>
<keyword evidence="5" id="KW-0288">FMN</keyword>
<comment type="similarity">
    <text evidence="3">In the N-terminal section; belongs to the NADH:flavin oxidoreductase/NADH oxidase family.</text>
</comment>
<evidence type="ECO:0000256" key="8">
    <source>
        <dbReference type="ARBA" id="ARBA00023004"/>
    </source>
</evidence>
<evidence type="ECO:0000256" key="3">
    <source>
        <dbReference type="ARBA" id="ARBA00011048"/>
    </source>
</evidence>
<dbReference type="SUPFAM" id="SSF51905">
    <property type="entry name" value="FAD/NAD(P)-binding domain"/>
    <property type="match status" value="1"/>
</dbReference>
<proteinExistence type="inferred from homology"/>
<keyword evidence="7" id="KW-0560">Oxidoreductase</keyword>
<evidence type="ECO:0000256" key="1">
    <source>
        <dbReference type="ARBA" id="ARBA00001917"/>
    </source>
</evidence>
<evidence type="ECO:0000256" key="9">
    <source>
        <dbReference type="ARBA" id="ARBA00023014"/>
    </source>
</evidence>
<sequence>MTRLLATPIRVGHVVLPNRIIMGSMHLGCETEADAPQRLARFYGERAKGGVGLIVTGGVAPNPQGRFGADGTVLDHPSQLDHHLPITDAVHQAGGRIILQILHCGRYARHDDPVAPSAIRAPISRTTPRELTEAEIEATIADYARTAALAIQAGYDGIEVMASEGYLISEFMAPATNHRTDQWGGPLSHRLRFLDRVVRAVRGAIGECLLSVRLSMVDLVEGGLSGDEVVAAALVAEQAGADLLNSGIGWHESRVPTIAHPVPAGAWAWATARVKAVLSIPVSASNRIDTPERAEAILASGAADLVSLARPLLADPAFAAKATGGQAGAINTCIACNQGCLDAMFDGRPASCLVNPRAGREGEFVAVSVAAALKLAVVGAGPAGMACALEAAARGHHVTVFEASQHLGGQFALAERIPGKETYVATLDWFAAELDRLGVTVKLGRAATLKDLDGFDQVVIATGVRPRRPDIAGIDHPMVALYDDILSGRRTAGQRVALIGAGPIAFDVALYLLGPSAPFDAEWGIDRTLLQPGGLAVVEPAEAPSRAITLMQRKPGRPGADLGRTTGWIAKAKLQRAGVAMLAGVAYRHIDDAGLHIHVDGTDRLIEADTIIVCSGQEGDDSLAQQLAAAGRIVHRIGGARQASGIDALRAIEDGTRLGLQIG</sequence>
<dbReference type="PRINTS" id="PR00368">
    <property type="entry name" value="FADPNR"/>
</dbReference>
<dbReference type="EMBL" id="LWQU01000032">
    <property type="protein sequence ID" value="OAN64476.1"/>
    <property type="molecule type" value="Genomic_DNA"/>
</dbReference>
<keyword evidence="9" id="KW-0411">Iron-sulfur</keyword>
<evidence type="ECO:0000256" key="7">
    <source>
        <dbReference type="ARBA" id="ARBA00023002"/>
    </source>
</evidence>
<keyword evidence="8" id="KW-0408">Iron</keyword>
<protein>
    <submittedName>
        <fullName evidence="12">NADPH-dependent 2,4-dienoyl-CoA reductase</fullName>
    </submittedName>
</protein>
<evidence type="ECO:0000256" key="2">
    <source>
        <dbReference type="ARBA" id="ARBA00001966"/>
    </source>
</evidence>
<dbReference type="InterPro" id="IPR051793">
    <property type="entry name" value="NADH:flavin_oxidoreductase"/>
</dbReference>
<reference evidence="12 13" key="1">
    <citation type="submission" date="2016-04" db="EMBL/GenBank/DDBJ databases">
        <title>Draft genome sequence of freshwater magnetotactic bacteria Magnetospirillum marisnigri SP-1 and Magnetospirillum moscoviense BB-1.</title>
        <authorList>
            <person name="Koziaeva V."/>
            <person name="Dziuba M.V."/>
            <person name="Ivanov T.M."/>
            <person name="Kuznetsov B."/>
            <person name="Grouzdev D.S."/>
        </authorList>
    </citation>
    <scope>NUCLEOTIDE SEQUENCE [LARGE SCALE GENOMIC DNA]</scope>
    <source>
        <strain evidence="12 13">BB-1</strain>
    </source>
</reference>
<dbReference type="SUPFAM" id="SSF51395">
    <property type="entry name" value="FMN-linked oxidoreductases"/>
    <property type="match status" value="1"/>
</dbReference>
<dbReference type="RefSeq" id="WP_068496915.1">
    <property type="nucleotide sequence ID" value="NZ_LWQU01000032.1"/>
</dbReference>
<dbReference type="STRING" id="1437059.A6A05_06230"/>
<dbReference type="Proteomes" id="UP000078543">
    <property type="component" value="Unassembled WGS sequence"/>
</dbReference>
<dbReference type="OrthoDB" id="9804454at2"/>
<comment type="cofactor">
    <cofactor evidence="2">
        <name>[4Fe-4S] cluster</name>
        <dbReference type="ChEBI" id="CHEBI:49883"/>
    </cofactor>
</comment>
<dbReference type="InterPro" id="IPR001155">
    <property type="entry name" value="OxRdtase_FMN_N"/>
</dbReference>
<evidence type="ECO:0000256" key="4">
    <source>
        <dbReference type="ARBA" id="ARBA00022630"/>
    </source>
</evidence>
<gene>
    <name evidence="12" type="primary">fadH</name>
    <name evidence="12" type="ORF">A6A05_06230</name>
</gene>
<dbReference type="Gene3D" id="3.20.20.70">
    <property type="entry name" value="Aldolase class I"/>
    <property type="match status" value="1"/>
</dbReference>
<accession>A0A178MYV6</accession>
<comment type="cofactor">
    <cofactor evidence="1">
        <name>FMN</name>
        <dbReference type="ChEBI" id="CHEBI:58210"/>
    </cofactor>
</comment>
<evidence type="ECO:0000256" key="5">
    <source>
        <dbReference type="ARBA" id="ARBA00022643"/>
    </source>
</evidence>
<feature type="domain" description="FAD/NAD(P)-binding" evidence="11">
    <location>
        <begin position="374"/>
        <end position="627"/>
    </location>
</feature>
<comment type="caution">
    <text evidence="12">The sequence shown here is derived from an EMBL/GenBank/DDBJ whole genome shotgun (WGS) entry which is preliminary data.</text>
</comment>
<name>A0A178MYV6_9PROT</name>
<dbReference type="CDD" id="cd02930">
    <property type="entry name" value="DCR_FMN"/>
    <property type="match status" value="1"/>
</dbReference>
<dbReference type="PANTHER" id="PTHR42917">
    <property type="entry name" value="2,4-DIENOYL-COA REDUCTASE"/>
    <property type="match status" value="1"/>
</dbReference>
<evidence type="ECO:0000259" key="11">
    <source>
        <dbReference type="Pfam" id="PF07992"/>
    </source>
</evidence>
<evidence type="ECO:0000259" key="10">
    <source>
        <dbReference type="Pfam" id="PF00724"/>
    </source>
</evidence>
<dbReference type="GO" id="GO:0046872">
    <property type="term" value="F:metal ion binding"/>
    <property type="evidence" value="ECO:0007669"/>
    <property type="project" value="UniProtKB-KW"/>
</dbReference>
<feature type="domain" description="NADH:flavin oxidoreductase/NADH oxidase N-terminal" evidence="10">
    <location>
        <begin position="7"/>
        <end position="324"/>
    </location>
</feature>
<evidence type="ECO:0000256" key="6">
    <source>
        <dbReference type="ARBA" id="ARBA00022723"/>
    </source>
</evidence>
<dbReference type="Gene3D" id="3.50.50.60">
    <property type="entry name" value="FAD/NAD(P)-binding domain"/>
    <property type="match status" value="1"/>
</dbReference>
<dbReference type="GO" id="GO:0010181">
    <property type="term" value="F:FMN binding"/>
    <property type="evidence" value="ECO:0007669"/>
    <property type="project" value="InterPro"/>
</dbReference>
<dbReference type="GO" id="GO:0051536">
    <property type="term" value="F:iron-sulfur cluster binding"/>
    <property type="evidence" value="ECO:0007669"/>
    <property type="project" value="UniProtKB-KW"/>
</dbReference>
<dbReference type="AlphaFoldDB" id="A0A178MYV6"/>
<dbReference type="GO" id="GO:0016491">
    <property type="term" value="F:oxidoreductase activity"/>
    <property type="evidence" value="ECO:0007669"/>
    <property type="project" value="UniProtKB-KW"/>
</dbReference>
<dbReference type="Pfam" id="PF07992">
    <property type="entry name" value="Pyr_redox_2"/>
    <property type="match status" value="1"/>
</dbReference>
<keyword evidence="6" id="KW-0479">Metal-binding</keyword>
<dbReference type="PANTHER" id="PTHR42917:SF2">
    <property type="entry name" value="2,4-DIENOYL-COA REDUCTASE [(2E)-ENOYL-COA-PRODUCING]"/>
    <property type="match status" value="1"/>
</dbReference>